<evidence type="ECO:0000313" key="3">
    <source>
        <dbReference type="EMBL" id="QDT09687.1"/>
    </source>
</evidence>
<evidence type="ECO:0000313" key="4">
    <source>
        <dbReference type="Proteomes" id="UP000319817"/>
    </source>
</evidence>
<dbReference type="Pfam" id="PF13472">
    <property type="entry name" value="Lipase_GDSL_2"/>
    <property type="match status" value="1"/>
</dbReference>
<keyword evidence="3" id="KW-0378">Hydrolase</keyword>
<name>A0A517NRD6_9BACT</name>
<dbReference type="InterPro" id="IPR051532">
    <property type="entry name" value="Ester_Hydrolysis_Enzymes"/>
</dbReference>
<feature type="domain" description="SGNH hydrolase-type esterase" evidence="2">
    <location>
        <begin position="179"/>
        <end position="340"/>
    </location>
</feature>
<accession>A0A517NRD6</accession>
<dbReference type="InterPro" id="IPR036514">
    <property type="entry name" value="SGNH_hydro_sf"/>
</dbReference>
<dbReference type="Proteomes" id="UP000319817">
    <property type="component" value="Chromosome"/>
</dbReference>
<evidence type="ECO:0000256" key="1">
    <source>
        <dbReference type="SAM" id="Phobius"/>
    </source>
</evidence>
<keyword evidence="1" id="KW-0812">Transmembrane</keyword>
<protein>
    <submittedName>
        <fullName evidence="3">Acyl-CoA thioesterase I</fullName>
        <ecNumber evidence="3">3.1.2.-</ecNumber>
    </submittedName>
</protein>
<dbReference type="PANTHER" id="PTHR30383:SF5">
    <property type="entry name" value="SGNH HYDROLASE-TYPE ESTERASE DOMAIN-CONTAINING PROTEIN"/>
    <property type="match status" value="1"/>
</dbReference>
<feature type="transmembrane region" description="Helical" evidence="1">
    <location>
        <begin position="111"/>
        <end position="130"/>
    </location>
</feature>
<keyword evidence="1" id="KW-0472">Membrane</keyword>
<keyword evidence="4" id="KW-1185">Reference proteome</keyword>
<proteinExistence type="predicted"/>
<reference evidence="3 4" key="1">
    <citation type="submission" date="2019-02" db="EMBL/GenBank/DDBJ databases">
        <title>Deep-cultivation of Planctomycetes and their phenomic and genomic characterization uncovers novel biology.</title>
        <authorList>
            <person name="Wiegand S."/>
            <person name="Jogler M."/>
            <person name="Boedeker C."/>
            <person name="Pinto D."/>
            <person name="Vollmers J."/>
            <person name="Rivas-Marin E."/>
            <person name="Kohn T."/>
            <person name="Peeters S.H."/>
            <person name="Heuer A."/>
            <person name="Rast P."/>
            <person name="Oberbeckmann S."/>
            <person name="Bunk B."/>
            <person name="Jeske O."/>
            <person name="Meyerdierks A."/>
            <person name="Storesund J.E."/>
            <person name="Kallscheuer N."/>
            <person name="Luecker S."/>
            <person name="Lage O.M."/>
            <person name="Pohl T."/>
            <person name="Merkel B.J."/>
            <person name="Hornburger P."/>
            <person name="Mueller R.-W."/>
            <person name="Bruemmer F."/>
            <person name="Labrenz M."/>
            <person name="Spormann A.M."/>
            <person name="Op den Camp H."/>
            <person name="Overmann J."/>
            <person name="Amann R."/>
            <person name="Jetten M.S.M."/>
            <person name="Mascher T."/>
            <person name="Medema M.H."/>
            <person name="Devos D.P."/>
            <person name="Kaster A.-K."/>
            <person name="Ovreas L."/>
            <person name="Rohde M."/>
            <person name="Galperin M.Y."/>
            <person name="Jogler C."/>
        </authorList>
    </citation>
    <scope>NUCLEOTIDE SEQUENCE [LARGE SCALE GENOMIC DNA]</scope>
    <source>
        <strain evidence="3 4">K23_9</strain>
    </source>
</reference>
<dbReference type="RefSeq" id="WP_145417276.1">
    <property type="nucleotide sequence ID" value="NZ_CP036526.1"/>
</dbReference>
<organism evidence="3 4">
    <name type="scientific">Stieleria marina</name>
    <dbReference type="NCBI Taxonomy" id="1930275"/>
    <lineage>
        <taxon>Bacteria</taxon>
        <taxon>Pseudomonadati</taxon>
        <taxon>Planctomycetota</taxon>
        <taxon>Planctomycetia</taxon>
        <taxon>Pirellulales</taxon>
        <taxon>Pirellulaceae</taxon>
        <taxon>Stieleria</taxon>
    </lineage>
</organism>
<dbReference type="EC" id="3.1.2.-" evidence="3"/>
<gene>
    <name evidence="3" type="primary">tesA</name>
    <name evidence="3" type="ORF">K239x_16370</name>
</gene>
<feature type="transmembrane region" description="Helical" evidence="1">
    <location>
        <begin position="142"/>
        <end position="159"/>
    </location>
</feature>
<dbReference type="PANTHER" id="PTHR30383">
    <property type="entry name" value="THIOESTERASE 1/PROTEASE 1/LYSOPHOSPHOLIPASE L1"/>
    <property type="match status" value="1"/>
</dbReference>
<feature type="transmembrane region" description="Helical" evidence="1">
    <location>
        <begin position="56"/>
        <end position="79"/>
    </location>
</feature>
<sequence>MPTLSPTLNIHIAGELPQYFIPTRHPKMADVSPNQTPCDQGTGIGPRLSRAAQTSCLMLVFVLSLLSFPSVTPWMIAWWTGWSVLQIVRGKPGWLPIVACLATLLIRPVAMTPAMVVLLLAFALAAALLFRCPPQSRHSLRRLVIAVMILNWAAMYWEWQTIQQCSQPAEFDVTRPVVCLGDSLTEGLRPDRGYPDALKQLIAPEVINLGFSGIATRQGLDQIDRVLKHHPQVVIIELGGHDFLKGHSRRETRDNLRSMIRSCREHGSDVILMEIPRGFIFDPFRSIERQVAYEEDVQLISDTWLRQIVLQSPIAPPGKWMSKETHLSSDGIHSNKRGSQKIAARVAATLQKMYGKQLAR</sequence>
<dbReference type="OrthoDB" id="2513075at2"/>
<dbReference type="InterPro" id="IPR013830">
    <property type="entry name" value="SGNH_hydro"/>
</dbReference>
<evidence type="ECO:0000259" key="2">
    <source>
        <dbReference type="Pfam" id="PF13472"/>
    </source>
</evidence>
<dbReference type="GO" id="GO:0004622">
    <property type="term" value="F:phosphatidylcholine lysophospholipase activity"/>
    <property type="evidence" value="ECO:0007669"/>
    <property type="project" value="TreeGrafter"/>
</dbReference>
<keyword evidence="1" id="KW-1133">Transmembrane helix</keyword>
<dbReference type="EMBL" id="CP036526">
    <property type="protein sequence ID" value="QDT09687.1"/>
    <property type="molecule type" value="Genomic_DNA"/>
</dbReference>
<dbReference type="AlphaFoldDB" id="A0A517NRD6"/>
<dbReference type="Gene3D" id="3.40.50.1110">
    <property type="entry name" value="SGNH hydrolase"/>
    <property type="match status" value="1"/>
</dbReference>
<dbReference type="SUPFAM" id="SSF52266">
    <property type="entry name" value="SGNH hydrolase"/>
    <property type="match status" value="1"/>
</dbReference>